<feature type="transmembrane region" description="Helical" evidence="2">
    <location>
        <begin position="58"/>
        <end position="75"/>
    </location>
</feature>
<dbReference type="EMBL" id="ATCN01000096">
    <property type="protein sequence ID" value="EPR79824.1"/>
    <property type="molecule type" value="Genomic_DNA"/>
</dbReference>
<dbReference type="VEuPathDB" id="MicrosporidiaDB:SLOPH_156"/>
<accession>S7XL84</accession>
<protein>
    <submittedName>
        <fullName evidence="4">ATPase of the AAA+ family</fullName>
    </submittedName>
</protein>
<dbReference type="InterPro" id="IPR003593">
    <property type="entry name" value="AAA+_ATPase"/>
</dbReference>
<dbReference type="InParanoid" id="S7XL84"/>
<dbReference type="SUPFAM" id="SSF52540">
    <property type="entry name" value="P-loop containing nucleoside triphosphate hydrolases"/>
    <property type="match status" value="1"/>
</dbReference>
<keyword evidence="2" id="KW-0812">Transmembrane</keyword>
<dbReference type="InterPro" id="IPR003960">
    <property type="entry name" value="ATPase_AAA_CS"/>
</dbReference>
<dbReference type="HOGENOM" id="CLU_048761_0_0_1"/>
<keyword evidence="1" id="KW-0067">ATP-binding</keyword>
<keyword evidence="2" id="KW-0472">Membrane</keyword>
<keyword evidence="1" id="KW-0547">Nucleotide-binding</keyword>
<feature type="domain" description="AAA+ ATPase" evidence="3">
    <location>
        <begin position="135"/>
        <end position="305"/>
    </location>
</feature>
<dbReference type="OMA" id="RRFHTKI"/>
<evidence type="ECO:0000259" key="3">
    <source>
        <dbReference type="SMART" id="SM00382"/>
    </source>
</evidence>
<proteinExistence type="inferred from homology"/>
<comment type="caution">
    <text evidence="4">The sequence shown here is derived from an EMBL/GenBank/DDBJ whole genome shotgun (WGS) entry which is preliminary data.</text>
</comment>
<sequence>MRDYEKKKNDVTPEEEKMYYFVNKSSMRMEKDITVDLITYLVRNNLYNGRKRMNWKKISLIIVILAIIIGMVFYFNSDINSKENFKSVDDVSVYANTGFFGKENVFDLFVARISRMIGLINLNDKKLLSFKLTPTKKNFLLYGLPGTGKTLFVKKMAYLLDQNLRLEKYMQQNKIVNLSSVDIMKKIYSISPKVRLICIQPSSLNDKYVGQTEKNIRELFENAKTGNYEVTIIFIDEIDSFFGERTKEGTEHSANVKSEFLCTLDGARTALSDKVFVIGATNFVDKIDAAFLRRFSTKIKFNLPDKDERKLLIENFLAYNTALISKREINKLASISENLTQSQISRIFSDATDLSDSMTYSATFCQLEKAFNKAKYKGDFKEKELADENTDINETEKKYLFCQKLNL</sequence>
<evidence type="ECO:0000256" key="1">
    <source>
        <dbReference type="RuleBase" id="RU003651"/>
    </source>
</evidence>
<dbReference type="InterPro" id="IPR027417">
    <property type="entry name" value="P-loop_NTPase"/>
</dbReference>
<dbReference type="InterPro" id="IPR003959">
    <property type="entry name" value="ATPase_AAA_core"/>
</dbReference>
<evidence type="ECO:0000313" key="4">
    <source>
        <dbReference type="EMBL" id="EPR79824.1"/>
    </source>
</evidence>
<dbReference type="OrthoDB" id="39734at2759"/>
<dbReference type="GO" id="GO:0016887">
    <property type="term" value="F:ATP hydrolysis activity"/>
    <property type="evidence" value="ECO:0007669"/>
    <property type="project" value="InterPro"/>
</dbReference>
<dbReference type="Pfam" id="PF00004">
    <property type="entry name" value="AAA"/>
    <property type="match status" value="1"/>
</dbReference>
<comment type="similarity">
    <text evidence="1">Belongs to the AAA ATPase family.</text>
</comment>
<dbReference type="PROSITE" id="PS00674">
    <property type="entry name" value="AAA"/>
    <property type="match status" value="1"/>
</dbReference>
<dbReference type="PANTHER" id="PTHR23074:SF83">
    <property type="entry name" value="VACUOLAR PROTEIN SORTING-ASSOCIATED PROTEIN 4A"/>
    <property type="match status" value="1"/>
</dbReference>
<name>S7XL84_SPRLO</name>
<dbReference type="Proteomes" id="UP000014978">
    <property type="component" value="Unassembled WGS sequence"/>
</dbReference>
<dbReference type="PANTHER" id="PTHR23074">
    <property type="entry name" value="AAA DOMAIN-CONTAINING"/>
    <property type="match status" value="1"/>
</dbReference>
<evidence type="ECO:0000256" key="2">
    <source>
        <dbReference type="SAM" id="Phobius"/>
    </source>
</evidence>
<evidence type="ECO:0000313" key="5">
    <source>
        <dbReference type="Proteomes" id="UP000014978"/>
    </source>
</evidence>
<dbReference type="SMART" id="SM00382">
    <property type="entry name" value="AAA"/>
    <property type="match status" value="1"/>
</dbReference>
<organism evidence="4 5">
    <name type="scientific">Spraguea lophii (strain 42_110)</name>
    <name type="common">Microsporidian parasite</name>
    <dbReference type="NCBI Taxonomy" id="1358809"/>
    <lineage>
        <taxon>Eukaryota</taxon>
        <taxon>Fungi</taxon>
        <taxon>Fungi incertae sedis</taxon>
        <taxon>Microsporidia</taxon>
        <taxon>Spragueidae</taxon>
        <taxon>Spraguea</taxon>
    </lineage>
</organism>
<reference evidence="5" key="1">
    <citation type="journal article" date="2013" name="PLoS Genet.">
        <title>The genome of Spraguea lophii and the basis of host-microsporidian interactions.</title>
        <authorList>
            <person name="Campbell S.E."/>
            <person name="Williams T.A."/>
            <person name="Yousuf A."/>
            <person name="Soanes D.M."/>
            <person name="Paszkiewicz K.H."/>
            <person name="Williams B.A.P."/>
        </authorList>
    </citation>
    <scope>NUCLEOTIDE SEQUENCE [LARGE SCALE GENOMIC DNA]</scope>
    <source>
        <strain evidence="5">42_110</strain>
    </source>
</reference>
<keyword evidence="2" id="KW-1133">Transmembrane helix</keyword>
<keyword evidence="5" id="KW-1185">Reference proteome</keyword>
<dbReference type="GO" id="GO:0005524">
    <property type="term" value="F:ATP binding"/>
    <property type="evidence" value="ECO:0007669"/>
    <property type="project" value="UniProtKB-KW"/>
</dbReference>
<gene>
    <name evidence="4" type="ORF">SLOPH_156</name>
</gene>
<dbReference type="InterPro" id="IPR050304">
    <property type="entry name" value="MT-severing_AAA_ATPase"/>
</dbReference>
<dbReference type="AlphaFoldDB" id="S7XL84"/>
<dbReference type="Gene3D" id="3.40.50.300">
    <property type="entry name" value="P-loop containing nucleotide triphosphate hydrolases"/>
    <property type="match status" value="1"/>
</dbReference>
<dbReference type="STRING" id="1358809.S7XL84"/>